<dbReference type="GO" id="GO:0005829">
    <property type="term" value="C:cytosol"/>
    <property type="evidence" value="ECO:0007669"/>
    <property type="project" value="TreeGrafter"/>
</dbReference>
<feature type="binding site" evidence="11">
    <location>
        <position position="56"/>
    </location>
    <ligand>
        <name>substrate</name>
    </ligand>
</feature>
<evidence type="ECO:0000256" key="2">
    <source>
        <dbReference type="ARBA" id="ARBA00006997"/>
    </source>
</evidence>
<dbReference type="Proteomes" id="UP000051813">
    <property type="component" value="Unassembled WGS sequence"/>
</dbReference>
<keyword evidence="4 11" id="KW-0028">Amino-acid biosynthesis</keyword>
<evidence type="ECO:0000256" key="11">
    <source>
        <dbReference type="HAMAP-Rule" id="MF_00109"/>
    </source>
</evidence>
<comment type="catalytic activity">
    <reaction evidence="10 11">
        <text>shikimate + ATP = 3-phosphoshikimate + ADP + H(+)</text>
        <dbReference type="Rhea" id="RHEA:13121"/>
        <dbReference type="ChEBI" id="CHEBI:15378"/>
        <dbReference type="ChEBI" id="CHEBI:30616"/>
        <dbReference type="ChEBI" id="CHEBI:36208"/>
        <dbReference type="ChEBI" id="CHEBI:145989"/>
        <dbReference type="ChEBI" id="CHEBI:456216"/>
        <dbReference type="EC" id="2.7.1.71"/>
    </reaction>
</comment>
<dbReference type="PRINTS" id="PR01100">
    <property type="entry name" value="SHIKIMTKNASE"/>
</dbReference>
<evidence type="ECO:0000256" key="5">
    <source>
        <dbReference type="ARBA" id="ARBA00022679"/>
    </source>
</evidence>
<evidence type="ECO:0000313" key="13">
    <source>
        <dbReference type="Proteomes" id="UP000051813"/>
    </source>
</evidence>
<comment type="caution">
    <text evidence="12">The sequence shown here is derived from an EMBL/GenBank/DDBJ whole genome shotgun (WGS) entry which is preliminary data.</text>
</comment>
<keyword evidence="11" id="KW-0460">Magnesium</keyword>
<dbReference type="UniPathway" id="UPA00053">
    <property type="reaction ID" value="UER00088"/>
</dbReference>
<evidence type="ECO:0000256" key="7">
    <source>
        <dbReference type="ARBA" id="ARBA00022777"/>
    </source>
</evidence>
<feature type="binding site" evidence="11">
    <location>
        <position position="32"/>
    </location>
    <ligand>
        <name>substrate</name>
    </ligand>
</feature>
<feature type="binding site" evidence="11">
    <location>
        <position position="78"/>
    </location>
    <ligand>
        <name>substrate</name>
    </ligand>
</feature>
<accession>A0A0R2BID5</accession>
<dbReference type="PROSITE" id="PS01128">
    <property type="entry name" value="SHIKIMATE_KINASE"/>
    <property type="match status" value="1"/>
</dbReference>
<feature type="binding site" evidence="11">
    <location>
        <begin position="10"/>
        <end position="15"/>
    </location>
    <ligand>
        <name>ATP</name>
        <dbReference type="ChEBI" id="CHEBI:30616"/>
    </ligand>
</feature>
<keyword evidence="7 11" id="KW-0418">Kinase</keyword>
<comment type="pathway">
    <text evidence="1 11">Metabolic intermediate biosynthesis; chorismate biosynthesis; chorismate from D-erythrose 4-phosphate and phosphoenolpyruvate: step 5/7.</text>
</comment>
<keyword evidence="8 11" id="KW-0067">ATP-binding</keyword>
<keyword evidence="11" id="KW-0963">Cytoplasm</keyword>
<feature type="binding site" evidence="11">
    <location>
        <position position="14"/>
    </location>
    <ligand>
        <name>Mg(2+)</name>
        <dbReference type="ChEBI" id="CHEBI:18420"/>
    </ligand>
</feature>
<dbReference type="AlphaFoldDB" id="A0A0R2BID5"/>
<comment type="subunit">
    <text evidence="11">Monomer.</text>
</comment>
<dbReference type="HAMAP" id="MF_00109">
    <property type="entry name" value="Shikimate_kinase"/>
    <property type="match status" value="1"/>
</dbReference>
<name>A0A0R2BID5_9LACO</name>
<comment type="similarity">
    <text evidence="2 11">Belongs to the shikimate kinase family.</text>
</comment>
<keyword evidence="6 11" id="KW-0547">Nucleotide-binding</keyword>
<evidence type="ECO:0000313" key="12">
    <source>
        <dbReference type="EMBL" id="KRM79294.1"/>
    </source>
</evidence>
<feature type="binding site" evidence="11">
    <location>
        <position position="151"/>
    </location>
    <ligand>
        <name>ATP</name>
        <dbReference type="ChEBI" id="CHEBI:30616"/>
    </ligand>
</feature>
<dbReference type="InterPro" id="IPR023000">
    <property type="entry name" value="Shikimate_kinase_CS"/>
</dbReference>
<evidence type="ECO:0000256" key="1">
    <source>
        <dbReference type="ARBA" id="ARBA00004842"/>
    </source>
</evidence>
<comment type="cofactor">
    <cofactor evidence="11">
        <name>Mg(2+)</name>
        <dbReference type="ChEBI" id="CHEBI:18420"/>
    </cofactor>
    <text evidence="11">Binds 1 Mg(2+) ion per subunit.</text>
</comment>
<dbReference type="GO" id="GO:0005524">
    <property type="term" value="F:ATP binding"/>
    <property type="evidence" value="ECO:0007669"/>
    <property type="project" value="UniProtKB-UniRule"/>
</dbReference>
<dbReference type="SUPFAM" id="SSF52540">
    <property type="entry name" value="P-loop containing nucleoside triphosphate hydrolases"/>
    <property type="match status" value="1"/>
</dbReference>
<keyword evidence="9 11" id="KW-0057">Aromatic amino acid biosynthesis</keyword>
<dbReference type="CDD" id="cd00464">
    <property type="entry name" value="SK"/>
    <property type="match status" value="1"/>
</dbReference>
<reference evidence="12 13" key="1">
    <citation type="journal article" date="2015" name="Genome Announc.">
        <title>Expanding the biotechnology potential of lactobacilli through comparative genomics of 213 strains and associated genera.</title>
        <authorList>
            <person name="Sun Z."/>
            <person name="Harris H.M."/>
            <person name="McCann A."/>
            <person name="Guo C."/>
            <person name="Argimon S."/>
            <person name="Zhang W."/>
            <person name="Yang X."/>
            <person name="Jeffery I.B."/>
            <person name="Cooney J.C."/>
            <person name="Kagawa T.F."/>
            <person name="Liu W."/>
            <person name="Song Y."/>
            <person name="Salvetti E."/>
            <person name="Wrobel A."/>
            <person name="Rasinkangas P."/>
            <person name="Parkhill J."/>
            <person name="Rea M.C."/>
            <person name="O'Sullivan O."/>
            <person name="Ritari J."/>
            <person name="Douillard F.P."/>
            <person name="Paul Ross R."/>
            <person name="Yang R."/>
            <person name="Briner A.E."/>
            <person name="Felis G.E."/>
            <person name="de Vos W.M."/>
            <person name="Barrangou R."/>
            <person name="Klaenhammer T.R."/>
            <person name="Caufield P.W."/>
            <person name="Cui Y."/>
            <person name="Zhang H."/>
            <person name="O'Toole P.W."/>
        </authorList>
    </citation>
    <scope>NUCLEOTIDE SEQUENCE [LARGE SCALE GENOMIC DNA]</scope>
    <source>
        <strain evidence="12 13">DSM 20335</strain>
    </source>
</reference>
<dbReference type="RefSeq" id="WP_057755224.1">
    <property type="nucleotide sequence ID" value="NZ_AYYK01000004.1"/>
</dbReference>
<comment type="subcellular location">
    <subcellularLocation>
        <location evidence="11">Cytoplasm</location>
    </subcellularLocation>
</comment>
<gene>
    <name evidence="11" type="primary">aroK</name>
    <name evidence="12" type="ORF">FC84_GL001468</name>
</gene>
<dbReference type="STRING" id="1423738.FC84_GL001468"/>
<dbReference type="Pfam" id="PF01202">
    <property type="entry name" value="SKI"/>
    <property type="match status" value="1"/>
</dbReference>
<dbReference type="GO" id="GO:0009423">
    <property type="term" value="P:chorismate biosynthetic process"/>
    <property type="evidence" value="ECO:0007669"/>
    <property type="project" value="UniProtKB-UniRule"/>
</dbReference>
<keyword evidence="11" id="KW-0479">Metal-binding</keyword>
<feature type="binding site" evidence="11">
    <location>
        <position position="134"/>
    </location>
    <ligand>
        <name>substrate</name>
    </ligand>
</feature>
<dbReference type="GO" id="GO:0000287">
    <property type="term" value="F:magnesium ion binding"/>
    <property type="evidence" value="ECO:0007669"/>
    <property type="project" value="UniProtKB-UniRule"/>
</dbReference>
<dbReference type="OrthoDB" id="9800332at2"/>
<feature type="binding site" evidence="11">
    <location>
        <position position="116"/>
    </location>
    <ligand>
        <name>ATP</name>
        <dbReference type="ChEBI" id="CHEBI:30616"/>
    </ligand>
</feature>
<evidence type="ECO:0000256" key="9">
    <source>
        <dbReference type="ARBA" id="ARBA00023141"/>
    </source>
</evidence>
<dbReference type="GO" id="GO:0004765">
    <property type="term" value="F:shikimate kinase activity"/>
    <property type="evidence" value="ECO:0007669"/>
    <property type="project" value="UniProtKB-UniRule"/>
</dbReference>
<protein>
    <recommendedName>
        <fullName evidence="3 11">Shikimate kinase</fullName>
        <shortName evidence="11">SK</shortName>
        <ecNumber evidence="3 11">2.7.1.71</ecNumber>
    </recommendedName>
</protein>
<dbReference type="InterPro" id="IPR027417">
    <property type="entry name" value="P-loop_NTPase"/>
</dbReference>
<evidence type="ECO:0000256" key="10">
    <source>
        <dbReference type="ARBA" id="ARBA00048567"/>
    </source>
</evidence>
<dbReference type="PANTHER" id="PTHR21087:SF16">
    <property type="entry name" value="SHIKIMATE KINASE 1, CHLOROPLASTIC"/>
    <property type="match status" value="1"/>
</dbReference>
<dbReference type="EC" id="2.7.1.71" evidence="3 11"/>
<evidence type="ECO:0000256" key="6">
    <source>
        <dbReference type="ARBA" id="ARBA00022741"/>
    </source>
</evidence>
<organism evidence="12 13">
    <name type="scientific">Lapidilactobacillus dextrinicus DSM 20335</name>
    <dbReference type="NCBI Taxonomy" id="1423738"/>
    <lineage>
        <taxon>Bacteria</taxon>
        <taxon>Bacillati</taxon>
        <taxon>Bacillota</taxon>
        <taxon>Bacilli</taxon>
        <taxon>Lactobacillales</taxon>
        <taxon>Lactobacillaceae</taxon>
        <taxon>Lapidilactobacillus</taxon>
    </lineage>
</organism>
<keyword evidence="5 11" id="KW-0808">Transferase</keyword>
<dbReference type="PANTHER" id="PTHR21087">
    <property type="entry name" value="SHIKIMATE KINASE"/>
    <property type="match status" value="1"/>
</dbReference>
<proteinExistence type="inferred from homology"/>
<evidence type="ECO:0000256" key="4">
    <source>
        <dbReference type="ARBA" id="ARBA00022605"/>
    </source>
</evidence>
<dbReference type="InterPro" id="IPR000623">
    <property type="entry name" value="Shikimate_kinase/TSH1"/>
</dbReference>
<dbReference type="Gene3D" id="3.40.50.300">
    <property type="entry name" value="P-loop containing nucleotide triphosphate hydrolases"/>
    <property type="match status" value="1"/>
</dbReference>
<dbReference type="InterPro" id="IPR031322">
    <property type="entry name" value="Shikimate/glucono_kinase"/>
</dbReference>
<sequence>MSIILIGFMGAGKTTIAKTLATQYQLPMVDTDQLLSRKYQQPTGKLFTAIGEAKFREVEFQALKMALQANTPIIATGGGIIEYQKSWQLLAEQNDVFWLDVDFATCWQRIANDSNRPVAQQNSPVTLLARYQNRKRRYQSAANYTITAANQSPLALASQIWALQTTLRSSKKF</sequence>
<keyword evidence="13" id="KW-1185">Reference proteome</keyword>
<dbReference type="EMBL" id="AYYK01000004">
    <property type="protein sequence ID" value="KRM79294.1"/>
    <property type="molecule type" value="Genomic_DNA"/>
</dbReference>
<dbReference type="GO" id="GO:0008652">
    <property type="term" value="P:amino acid biosynthetic process"/>
    <property type="evidence" value="ECO:0007669"/>
    <property type="project" value="UniProtKB-KW"/>
</dbReference>
<dbReference type="GO" id="GO:0009073">
    <property type="term" value="P:aromatic amino acid family biosynthetic process"/>
    <property type="evidence" value="ECO:0007669"/>
    <property type="project" value="UniProtKB-KW"/>
</dbReference>
<evidence type="ECO:0000256" key="8">
    <source>
        <dbReference type="ARBA" id="ARBA00022840"/>
    </source>
</evidence>
<dbReference type="PATRIC" id="fig|1423738.3.peg.1485"/>
<evidence type="ECO:0000256" key="3">
    <source>
        <dbReference type="ARBA" id="ARBA00012154"/>
    </source>
</evidence>
<comment type="function">
    <text evidence="11">Catalyzes the specific phosphorylation of the 3-hydroxyl group of shikimic acid using ATP as a cosubstrate.</text>
</comment>